<feature type="transmembrane region" description="Helical" evidence="6">
    <location>
        <begin position="313"/>
        <end position="333"/>
    </location>
</feature>
<dbReference type="InterPro" id="IPR020846">
    <property type="entry name" value="MFS_dom"/>
</dbReference>
<dbReference type="EMBL" id="AMGX01000002">
    <property type="protein sequence ID" value="EXJ74653.1"/>
    <property type="molecule type" value="Genomic_DNA"/>
</dbReference>
<feature type="transmembrane region" description="Helical" evidence="6">
    <location>
        <begin position="272"/>
        <end position="293"/>
    </location>
</feature>
<dbReference type="Proteomes" id="UP000019471">
    <property type="component" value="Unassembled WGS sequence"/>
</dbReference>
<dbReference type="OrthoDB" id="4142200at2759"/>
<feature type="transmembrane region" description="Helical" evidence="6">
    <location>
        <begin position="154"/>
        <end position="175"/>
    </location>
</feature>
<sequence>MTTATEVRRRHFNSYTLLVVFAISLTSLGYGYTGAVIGTISGQPSFFKYMGLDTAPNATQLLGAINAMYYVGGVLGTFYAGYAADRWGRRNASVQAQIILAISSALQAGSVHIAMFIVSRFICGFGGYTVLCVTPMWLAELVPPGQRGMLMEIATVLMILGYFTASWVGYGFFFYSGSIPAFRPILAFGCIVPIIFVCISYWTVESPRWLISRGRHEEAHNLLKSLHKNPHDLHDSFAEAEYYQIRRQAELDSALDLSYKGMFATRPMTKRTVMAIIWPFMTATSGILVIFNYGPLLYESLGYSAEKQVLYQAGWTTLNWAANICGCLFVDLFQRPTYAAIGLFGCMACLCVEAAMVATSQTSPTQAILECGVAMIFLYGVAYGAFLDGLLFVYVGEIFPTPYRAKGYNIALATQALSNIAWTGAAPTAFAEIGWRYYLPFIILSAINVVIICIWFPNTRHLALEEVAAIFGDGDRVAVYQSQIQGTNLVNIESDQPAGSKANSVSAEHKDYVTTEVEGPV</sequence>
<dbReference type="InterPro" id="IPR005828">
    <property type="entry name" value="MFS_sugar_transport-like"/>
</dbReference>
<evidence type="ECO:0000256" key="2">
    <source>
        <dbReference type="ARBA" id="ARBA00010992"/>
    </source>
</evidence>
<evidence type="ECO:0000256" key="6">
    <source>
        <dbReference type="SAM" id="Phobius"/>
    </source>
</evidence>
<dbReference type="PROSITE" id="PS50850">
    <property type="entry name" value="MFS"/>
    <property type="match status" value="1"/>
</dbReference>
<evidence type="ECO:0000256" key="3">
    <source>
        <dbReference type="ARBA" id="ARBA00022692"/>
    </source>
</evidence>
<dbReference type="InterPro" id="IPR036259">
    <property type="entry name" value="MFS_trans_sf"/>
</dbReference>
<keyword evidence="3 6" id="KW-0812">Transmembrane</keyword>
<dbReference type="GeneID" id="19186082"/>
<feature type="transmembrane region" description="Helical" evidence="6">
    <location>
        <begin position="437"/>
        <end position="456"/>
    </location>
</feature>
<evidence type="ECO:0000259" key="7">
    <source>
        <dbReference type="PROSITE" id="PS50850"/>
    </source>
</evidence>
<feature type="transmembrane region" description="Helical" evidence="6">
    <location>
        <begin position="340"/>
        <end position="360"/>
    </location>
</feature>
<dbReference type="GO" id="GO:0016020">
    <property type="term" value="C:membrane"/>
    <property type="evidence" value="ECO:0007669"/>
    <property type="project" value="UniProtKB-SubCell"/>
</dbReference>
<comment type="similarity">
    <text evidence="2">Belongs to the major facilitator superfamily. Sugar transporter (TC 2.A.1.1) family.</text>
</comment>
<accession>W9X363</accession>
<dbReference type="RefSeq" id="XP_007740155.1">
    <property type="nucleotide sequence ID" value="XM_007741965.1"/>
</dbReference>
<feature type="transmembrane region" description="Helical" evidence="6">
    <location>
        <begin position="407"/>
        <end position="425"/>
    </location>
</feature>
<protein>
    <recommendedName>
        <fullName evidence="7">Major facilitator superfamily (MFS) profile domain-containing protein</fullName>
    </recommendedName>
</protein>
<dbReference type="PANTHER" id="PTHR48022:SF11">
    <property type="entry name" value="MONOSACCHARIDE TRANSPORTER (HXT8), PUTATIVE (AFU_ORTHOLOGUE AFUA_2G08120)-RELATED"/>
    <property type="match status" value="1"/>
</dbReference>
<evidence type="ECO:0000313" key="9">
    <source>
        <dbReference type="Proteomes" id="UP000019471"/>
    </source>
</evidence>
<reference evidence="8 9" key="1">
    <citation type="submission" date="2013-03" db="EMBL/GenBank/DDBJ databases">
        <title>The Genome Sequence of Cladophialophora psammophila CBS 110553.</title>
        <authorList>
            <consortium name="The Broad Institute Genomics Platform"/>
            <person name="Cuomo C."/>
            <person name="de Hoog S."/>
            <person name="Gorbushina A."/>
            <person name="Walker B."/>
            <person name="Young S.K."/>
            <person name="Zeng Q."/>
            <person name="Gargeya S."/>
            <person name="Fitzgerald M."/>
            <person name="Haas B."/>
            <person name="Abouelleil A."/>
            <person name="Allen A.W."/>
            <person name="Alvarado L."/>
            <person name="Arachchi H.M."/>
            <person name="Berlin A.M."/>
            <person name="Chapman S.B."/>
            <person name="Gainer-Dewar J."/>
            <person name="Goldberg J."/>
            <person name="Griggs A."/>
            <person name="Gujja S."/>
            <person name="Hansen M."/>
            <person name="Howarth C."/>
            <person name="Imamovic A."/>
            <person name="Ireland A."/>
            <person name="Larimer J."/>
            <person name="McCowan C."/>
            <person name="Murphy C."/>
            <person name="Pearson M."/>
            <person name="Poon T.W."/>
            <person name="Priest M."/>
            <person name="Roberts A."/>
            <person name="Saif S."/>
            <person name="Shea T."/>
            <person name="Sisk P."/>
            <person name="Sykes S."/>
            <person name="Wortman J."/>
            <person name="Nusbaum C."/>
            <person name="Birren B."/>
        </authorList>
    </citation>
    <scope>NUCLEOTIDE SEQUENCE [LARGE SCALE GENOMIC DNA]</scope>
    <source>
        <strain evidence="8 9">CBS 110553</strain>
    </source>
</reference>
<feature type="transmembrane region" description="Helical" evidence="6">
    <location>
        <begin position="12"/>
        <end position="41"/>
    </location>
</feature>
<dbReference type="SUPFAM" id="SSF103473">
    <property type="entry name" value="MFS general substrate transporter"/>
    <property type="match status" value="1"/>
</dbReference>
<organism evidence="8 9">
    <name type="scientific">Cladophialophora psammophila CBS 110553</name>
    <dbReference type="NCBI Taxonomy" id="1182543"/>
    <lineage>
        <taxon>Eukaryota</taxon>
        <taxon>Fungi</taxon>
        <taxon>Dikarya</taxon>
        <taxon>Ascomycota</taxon>
        <taxon>Pezizomycotina</taxon>
        <taxon>Eurotiomycetes</taxon>
        <taxon>Chaetothyriomycetidae</taxon>
        <taxon>Chaetothyriales</taxon>
        <taxon>Herpotrichiellaceae</taxon>
        <taxon>Cladophialophora</taxon>
    </lineage>
</organism>
<dbReference type="PANTHER" id="PTHR48022">
    <property type="entry name" value="PLASTIDIC GLUCOSE TRANSPORTER 4"/>
    <property type="match status" value="1"/>
</dbReference>
<comment type="subcellular location">
    <subcellularLocation>
        <location evidence="1">Membrane</location>
        <topology evidence="1">Multi-pass membrane protein</topology>
    </subcellularLocation>
</comment>
<dbReference type="eggNOG" id="KOG0254">
    <property type="taxonomic scope" value="Eukaryota"/>
</dbReference>
<keyword evidence="9" id="KW-1185">Reference proteome</keyword>
<dbReference type="HOGENOM" id="CLU_001265_30_13_1"/>
<name>W9X363_9EURO</name>
<evidence type="ECO:0000256" key="5">
    <source>
        <dbReference type="ARBA" id="ARBA00023136"/>
    </source>
</evidence>
<feature type="transmembrane region" description="Helical" evidence="6">
    <location>
        <begin position="96"/>
        <end position="119"/>
    </location>
</feature>
<keyword evidence="5 6" id="KW-0472">Membrane</keyword>
<evidence type="ECO:0000256" key="4">
    <source>
        <dbReference type="ARBA" id="ARBA00022989"/>
    </source>
</evidence>
<dbReference type="AlphaFoldDB" id="W9X363"/>
<dbReference type="Gene3D" id="1.20.1250.20">
    <property type="entry name" value="MFS general substrate transporter like domains"/>
    <property type="match status" value="1"/>
</dbReference>
<comment type="caution">
    <text evidence="8">The sequence shown here is derived from an EMBL/GenBank/DDBJ whole genome shotgun (WGS) entry which is preliminary data.</text>
</comment>
<keyword evidence="4 6" id="KW-1133">Transmembrane helix</keyword>
<evidence type="ECO:0000313" key="8">
    <source>
        <dbReference type="EMBL" id="EXJ74653.1"/>
    </source>
</evidence>
<gene>
    <name evidence="8" type="ORF">A1O5_01346</name>
</gene>
<feature type="domain" description="Major facilitator superfamily (MFS) profile" evidence="7">
    <location>
        <begin position="19"/>
        <end position="460"/>
    </location>
</feature>
<dbReference type="PROSITE" id="PS00216">
    <property type="entry name" value="SUGAR_TRANSPORT_1"/>
    <property type="match status" value="1"/>
</dbReference>
<dbReference type="Pfam" id="PF00083">
    <property type="entry name" value="Sugar_tr"/>
    <property type="match status" value="1"/>
</dbReference>
<dbReference type="InterPro" id="IPR050360">
    <property type="entry name" value="MFS_Sugar_Transporters"/>
</dbReference>
<feature type="transmembrane region" description="Helical" evidence="6">
    <location>
        <begin position="61"/>
        <end position="84"/>
    </location>
</feature>
<dbReference type="InterPro" id="IPR005829">
    <property type="entry name" value="Sugar_transporter_CS"/>
</dbReference>
<feature type="transmembrane region" description="Helical" evidence="6">
    <location>
        <begin position="125"/>
        <end position="142"/>
    </location>
</feature>
<proteinExistence type="inferred from homology"/>
<evidence type="ECO:0000256" key="1">
    <source>
        <dbReference type="ARBA" id="ARBA00004141"/>
    </source>
</evidence>
<dbReference type="GO" id="GO:0005351">
    <property type="term" value="F:carbohydrate:proton symporter activity"/>
    <property type="evidence" value="ECO:0007669"/>
    <property type="project" value="TreeGrafter"/>
</dbReference>
<feature type="transmembrane region" description="Helical" evidence="6">
    <location>
        <begin position="372"/>
        <end position="395"/>
    </location>
</feature>
<feature type="transmembrane region" description="Helical" evidence="6">
    <location>
        <begin position="181"/>
        <end position="204"/>
    </location>
</feature>